<feature type="transmembrane region" description="Helical" evidence="1">
    <location>
        <begin position="484"/>
        <end position="502"/>
    </location>
</feature>
<feature type="transmembrane region" description="Helical" evidence="1">
    <location>
        <begin position="12"/>
        <end position="32"/>
    </location>
</feature>
<proteinExistence type="predicted"/>
<evidence type="ECO:0008006" key="4">
    <source>
        <dbReference type="Google" id="ProtNLM"/>
    </source>
</evidence>
<reference evidence="2 3" key="1">
    <citation type="submission" date="2018-06" db="EMBL/GenBank/DDBJ databases">
        <authorList>
            <consortium name="Pathogen Informatics"/>
            <person name="Doyle S."/>
        </authorList>
    </citation>
    <scope>NUCLEOTIDE SEQUENCE [LARGE SCALE GENOMIC DNA]</scope>
    <source>
        <strain evidence="2 3">NCTC11532</strain>
    </source>
</reference>
<protein>
    <recommendedName>
        <fullName evidence="4">Oligosaccharide repeat unit polymerase</fullName>
    </recommendedName>
</protein>
<dbReference type="OrthoDB" id="7068577at2"/>
<organism evidence="2 3">
    <name type="scientific">Legionella wadsworthii</name>
    <dbReference type="NCBI Taxonomy" id="28088"/>
    <lineage>
        <taxon>Bacteria</taxon>
        <taxon>Pseudomonadati</taxon>
        <taxon>Pseudomonadota</taxon>
        <taxon>Gammaproteobacteria</taxon>
        <taxon>Legionellales</taxon>
        <taxon>Legionellaceae</taxon>
        <taxon>Legionella</taxon>
    </lineage>
</organism>
<evidence type="ECO:0000256" key="1">
    <source>
        <dbReference type="SAM" id="Phobius"/>
    </source>
</evidence>
<feature type="transmembrane region" description="Helical" evidence="1">
    <location>
        <begin position="186"/>
        <end position="202"/>
    </location>
</feature>
<feature type="transmembrane region" description="Helical" evidence="1">
    <location>
        <begin position="214"/>
        <end position="233"/>
    </location>
</feature>
<keyword evidence="1" id="KW-1133">Transmembrane helix</keyword>
<sequence length="548" mass="63117">MSFFLKKTGFQEYLPLILIETFFSLAYLLYRFGPWMYPYRKDNVTLIFFMGCCFLFCLGYCIATKKYNRKCIDIDLTDPDKLIHVLVGIGLITFIPYCYVNTGSFYPKIWSSFNDLGLAYQTALNRLPLGTIFKINSLIVDIIKFPLVIILYICWNKINNPLKYAGFFLSLWFYATDLCIGRNRSVMFVSICFLIMYSAKVVRGAVKNIKEVSLRTTIITLVIILVGPLYFAATMNSRGSAAVEYANFLAQSGKNSSEDKFIKDIVKKKWGYVRPKVVRYKKNINEVDKLEFNIAIKPGKVSSEVVRHKKNIIKLDKFNEFDMVIKPGEVSSEIVERYEKYAPQSKKVHPFYANDLTYAFVNVGDPFFAKLPSRVQYLYAQVSNYLSHGFQGLTIGLRTNFNWTFGFGQALVLQNKFEKMTGIDIYSRSYISKVNAAGYPISYQWCTAFLQFASDFTFIGAVLFMGFLGFLFASLWIETIYKEDILATVLLVYLSFSLLLLTSWWQPSLSPADFLVFYGGIFTWLMKKSFWYNRELTVGISIQNGLKL</sequence>
<evidence type="ECO:0000313" key="2">
    <source>
        <dbReference type="EMBL" id="STY28001.1"/>
    </source>
</evidence>
<dbReference type="RefSeq" id="WP_133134469.1">
    <property type="nucleotide sequence ID" value="NZ_CAAAIS010000005.1"/>
</dbReference>
<gene>
    <name evidence="2" type="ORF">NCTC11532_00162</name>
</gene>
<dbReference type="STRING" id="1122170.GCA_000701265_01719"/>
<feature type="transmembrane region" description="Helical" evidence="1">
    <location>
        <begin position="82"/>
        <end position="102"/>
    </location>
</feature>
<keyword evidence="1" id="KW-0472">Membrane</keyword>
<dbReference type="EMBL" id="UGPB01000001">
    <property type="protein sequence ID" value="STY28001.1"/>
    <property type="molecule type" value="Genomic_DNA"/>
</dbReference>
<feature type="transmembrane region" description="Helical" evidence="1">
    <location>
        <begin position="44"/>
        <end position="62"/>
    </location>
</feature>
<accession>A0A378LV77</accession>
<feature type="transmembrane region" description="Helical" evidence="1">
    <location>
        <begin position="162"/>
        <end position="180"/>
    </location>
</feature>
<dbReference type="AlphaFoldDB" id="A0A378LV77"/>
<dbReference type="Proteomes" id="UP000255297">
    <property type="component" value="Unassembled WGS sequence"/>
</dbReference>
<name>A0A378LV77_9GAMM</name>
<keyword evidence="1" id="KW-0812">Transmembrane</keyword>
<evidence type="ECO:0000313" key="3">
    <source>
        <dbReference type="Proteomes" id="UP000255297"/>
    </source>
</evidence>
<feature type="transmembrane region" description="Helical" evidence="1">
    <location>
        <begin position="135"/>
        <end position="155"/>
    </location>
</feature>
<feature type="transmembrane region" description="Helical" evidence="1">
    <location>
        <begin position="456"/>
        <end position="477"/>
    </location>
</feature>
<keyword evidence="3" id="KW-1185">Reference proteome</keyword>